<dbReference type="GO" id="GO:1990281">
    <property type="term" value="C:efflux pump complex"/>
    <property type="evidence" value="ECO:0007669"/>
    <property type="project" value="TreeGrafter"/>
</dbReference>
<feature type="chain" id="PRO_5014994141" description="RND efflux pump membrane fusion protein barrel-sandwich domain-containing protein" evidence="2">
    <location>
        <begin position="22"/>
        <end position="362"/>
    </location>
</feature>
<evidence type="ECO:0008006" key="5">
    <source>
        <dbReference type="Google" id="ProtNLM"/>
    </source>
</evidence>
<dbReference type="PANTHER" id="PTHR30469">
    <property type="entry name" value="MULTIDRUG RESISTANCE PROTEIN MDTA"/>
    <property type="match status" value="1"/>
</dbReference>
<dbReference type="InterPro" id="IPR006143">
    <property type="entry name" value="RND_pump_MFP"/>
</dbReference>
<evidence type="ECO:0000256" key="1">
    <source>
        <dbReference type="ARBA" id="ARBA00009477"/>
    </source>
</evidence>
<dbReference type="EMBL" id="PISP01000001">
    <property type="protein sequence ID" value="PKD44474.1"/>
    <property type="molecule type" value="Genomic_DNA"/>
</dbReference>
<dbReference type="OrthoDB" id="1114717at2"/>
<dbReference type="NCBIfam" id="TIGR01730">
    <property type="entry name" value="RND_mfp"/>
    <property type="match status" value="1"/>
</dbReference>
<feature type="signal peptide" evidence="2">
    <location>
        <begin position="1"/>
        <end position="21"/>
    </location>
</feature>
<keyword evidence="2" id="KW-0732">Signal</keyword>
<evidence type="ECO:0000313" key="4">
    <source>
        <dbReference type="Proteomes" id="UP000233398"/>
    </source>
</evidence>
<protein>
    <recommendedName>
        <fullName evidence="5">RND efflux pump membrane fusion protein barrel-sandwich domain-containing protein</fullName>
    </recommendedName>
</protein>
<gene>
    <name evidence="3" type="ORF">CWD77_03125</name>
</gene>
<keyword evidence="4" id="KW-1185">Reference proteome</keyword>
<dbReference type="Proteomes" id="UP000233398">
    <property type="component" value="Unassembled WGS sequence"/>
</dbReference>
<dbReference type="PROSITE" id="PS51257">
    <property type="entry name" value="PROKAR_LIPOPROTEIN"/>
    <property type="match status" value="1"/>
</dbReference>
<dbReference type="RefSeq" id="WP_101071764.1">
    <property type="nucleotide sequence ID" value="NZ_PISP01000001.1"/>
</dbReference>
<organism evidence="3 4">
    <name type="scientific">Rhodohalobacter barkolensis</name>
    <dbReference type="NCBI Taxonomy" id="2053187"/>
    <lineage>
        <taxon>Bacteria</taxon>
        <taxon>Pseudomonadati</taxon>
        <taxon>Balneolota</taxon>
        <taxon>Balneolia</taxon>
        <taxon>Balneolales</taxon>
        <taxon>Balneolaceae</taxon>
        <taxon>Rhodohalobacter</taxon>
    </lineage>
</organism>
<comment type="caution">
    <text evidence="3">The sequence shown here is derived from an EMBL/GenBank/DDBJ whole genome shotgun (WGS) entry which is preliminary data.</text>
</comment>
<accession>A0A2N0VJZ3</accession>
<proteinExistence type="inferred from homology"/>
<dbReference type="Gene3D" id="2.40.30.170">
    <property type="match status" value="1"/>
</dbReference>
<evidence type="ECO:0000313" key="3">
    <source>
        <dbReference type="EMBL" id="PKD44474.1"/>
    </source>
</evidence>
<evidence type="ECO:0000256" key="2">
    <source>
        <dbReference type="SAM" id="SignalP"/>
    </source>
</evidence>
<name>A0A2N0VJZ3_9BACT</name>
<dbReference type="PANTHER" id="PTHR30469:SF15">
    <property type="entry name" value="HLYD FAMILY OF SECRETION PROTEINS"/>
    <property type="match status" value="1"/>
</dbReference>
<dbReference type="Gene3D" id="2.40.50.100">
    <property type="match status" value="1"/>
</dbReference>
<dbReference type="AlphaFoldDB" id="A0A2N0VJZ3"/>
<dbReference type="Gene3D" id="1.10.287.470">
    <property type="entry name" value="Helix hairpin bin"/>
    <property type="match status" value="1"/>
</dbReference>
<comment type="similarity">
    <text evidence="1">Belongs to the membrane fusion protein (MFP) (TC 8.A.1) family.</text>
</comment>
<sequence>MNKAFLSTAVFLLLMITASCSGESEEKFGVIEPAVTNSSQIEFFTVKVEEVSDRVSLSGRIRAEHRIELFPEAQGKVMESTKPFREGVSYEEGEVIIQLDDTETKMQLQSSRSKFKTLVSALMADIKLDHPEMLSKYQEWYHSLAADKQVSRVPDFGESMQRFLESKGVDELYYSIKSAEERLEKFTIHAPFTGVLSAAKAEPDQVVGPQFHLGTLVDPSRFILTASVQTGEAGWILPGLTMEIKNEDQTETYSAKVARVNPSVEPSSQQVLIYLEVTGNNLREGMYLEGEIESDNKRELARIPKTALLRTGGVLVNKDGILVETPVQIVNLERNHLWVEGLINGDEIVKDVSEPVTGRIIN</sequence>
<dbReference type="GO" id="GO:0015562">
    <property type="term" value="F:efflux transmembrane transporter activity"/>
    <property type="evidence" value="ECO:0007669"/>
    <property type="project" value="TreeGrafter"/>
</dbReference>
<reference evidence="3 4" key="1">
    <citation type="submission" date="2017-11" db="EMBL/GenBank/DDBJ databases">
        <title>Rhodohalobacter 15182 sp. nov., isolated from a salt lake.</title>
        <authorList>
            <person name="Han S."/>
        </authorList>
    </citation>
    <scope>NUCLEOTIDE SEQUENCE [LARGE SCALE GENOMIC DNA]</scope>
    <source>
        <strain evidence="3 4">15182</strain>
    </source>
</reference>
<dbReference type="SUPFAM" id="SSF111369">
    <property type="entry name" value="HlyD-like secretion proteins"/>
    <property type="match status" value="1"/>
</dbReference>